<keyword evidence="1" id="KW-0472">Membrane</keyword>
<feature type="transmembrane region" description="Helical" evidence="1">
    <location>
        <begin position="12"/>
        <end position="33"/>
    </location>
</feature>
<keyword evidence="1" id="KW-1133">Transmembrane helix</keyword>
<proteinExistence type="predicted"/>
<sequence>MMARTVVSFVQSGYFLLLTFFTGLFYFSFYLVALTLGLSLSFTVAGVPLLTQVLRTTTAFLQFERVQTKIYTDITTEPCVKSVNSDVSNWLQAKKELMNLRNWIAIGWLLLKFPIGILSLISATLLYAAPLVLIAVPFLYPFINLSFMGVSVDTVAKAVMVSATGVLLMMVSSRLAGRLARLIGGYTRLMIKHVNR</sequence>
<dbReference type="EMBL" id="AP019400">
    <property type="protein sequence ID" value="BBI36697.1"/>
    <property type="molecule type" value="Genomic_DNA"/>
</dbReference>
<feature type="transmembrane region" description="Helical" evidence="1">
    <location>
        <begin position="125"/>
        <end position="143"/>
    </location>
</feature>
<dbReference type="AlphaFoldDB" id="A0A3T1DEZ3"/>
<dbReference type="Proteomes" id="UP000289856">
    <property type="component" value="Chromosome"/>
</dbReference>
<protein>
    <submittedName>
        <fullName evidence="3">Luciferase</fullName>
    </submittedName>
</protein>
<evidence type="ECO:0000313" key="4">
    <source>
        <dbReference type="Proteomes" id="UP000289856"/>
    </source>
</evidence>
<accession>A0A3T1DEZ3</accession>
<organism evidence="3 4">
    <name type="scientific">Cohnella abietis</name>
    <dbReference type="NCBI Taxonomy" id="2507935"/>
    <lineage>
        <taxon>Bacteria</taxon>
        <taxon>Bacillati</taxon>
        <taxon>Bacillota</taxon>
        <taxon>Bacilli</taxon>
        <taxon>Bacillales</taxon>
        <taxon>Paenibacillaceae</taxon>
        <taxon>Cohnella</taxon>
    </lineage>
</organism>
<evidence type="ECO:0000259" key="2">
    <source>
        <dbReference type="Pfam" id="PF13796"/>
    </source>
</evidence>
<feature type="domain" description="Putative sensor" evidence="2">
    <location>
        <begin position="15"/>
        <end position="189"/>
    </location>
</feature>
<dbReference type="KEGG" id="cohn:KCTCHS21_60960"/>
<evidence type="ECO:0000256" key="1">
    <source>
        <dbReference type="SAM" id="Phobius"/>
    </source>
</evidence>
<dbReference type="Pfam" id="PF13796">
    <property type="entry name" value="Sensor"/>
    <property type="match status" value="1"/>
</dbReference>
<evidence type="ECO:0000313" key="3">
    <source>
        <dbReference type="EMBL" id="BBI36697.1"/>
    </source>
</evidence>
<keyword evidence="1" id="KW-0812">Transmembrane</keyword>
<gene>
    <name evidence="3" type="ORF">KCTCHS21_60960</name>
</gene>
<keyword evidence="4" id="KW-1185">Reference proteome</keyword>
<dbReference type="InterPro" id="IPR025828">
    <property type="entry name" value="Put_sensor_dom"/>
</dbReference>
<reference evidence="3 4" key="1">
    <citation type="submission" date="2019-01" db="EMBL/GenBank/DDBJ databases">
        <title>Complete genome sequence of Cohnella hallensis HS21 isolated from Korean fir (Abies koreana) rhizospheric soil.</title>
        <authorList>
            <person name="Jiang L."/>
            <person name="Kang S.W."/>
            <person name="Kim S."/>
            <person name="Jung J."/>
            <person name="Kim C.Y."/>
            <person name="Kim D.H."/>
            <person name="Kim S.W."/>
            <person name="Lee J."/>
        </authorList>
    </citation>
    <scope>NUCLEOTIDE SEQUENCE [LARGE SCALE GENOMIC DNA]</scope>
    <source>
        <strain evidence="3 4">HS21</strain>
    </source>
</reference>
<name>A0A3T1DEZ3_9BACL</name>
<feature type="transmembrane region" description="Helical" evidence="1">
    <location>
        <begin position="155"/>
        <end position="172"/>
    </location>
</feature>
<feature type="transmembrane region" description="Helical" evidence="1">
    <location>
        <begin position="100"/>
        <end position="118"/>
    </location>
</feature>